<comment type="caution">
    <text evidence="2">The sequence shown here is derived from an EMBL/GenBank/DDBJ whole genome shotgun (WGS) entry which is preliminary data.</text>
</comment>
<dbReference type="EMBL" id="JACGWM010000014">
    <property type="protein sequence ID" value="KAL0327919.1"/>
    <property type="molecule type" value="Genomic_DNA"/>
</dbReference>
<feature type="domain" description="Endonuclease/exonuclease/phosphatase" evidence="1">
    <location>
        <begin position="86"/>
        <end position="182"/>
    </location>
</feature>
<dbReference type="Pfam" id="PF03372">
    <property type="entry name" value="Exo_endo_phos"/>
    <property type="match status" value="1"/>
</dbReference>
<dbReference type="InterPro" id="IPR036691">
    <property type="entry name" value="Endo/exonu/phosph_ase_sf"/>
</dbReference>
<dbReference type="AlphaFoldDB" id="A0AAW2M8V4"/>
<dbReference type="PANTHER" id="PTHR33710:SF71">
    <property type="entry name" value="ENDONUCLEASE_EXONUCLEASE_PHOSPHATASE DOMAIN-CONTAINING PROTEIN"/>
    <property type="match status" value="1"/>
</dbReference>
<reference evidence="2" key="2">
    <citation type="journal article" date="2024" name="Plant">
        <title>Genomic evolution and insights into agronomic trait innovations of Sesamum species.</title>
        <authorList>
            <person name="Miao H."/>
            <person name="Wang L."/>
            <person name="Qu L."/>
            <person name="Liu H."/>
            <person name="Sun Y."/>
            <person name="Le M."/>
            <person name="Wang Q."/>
            <person name="Wei S."/>
            <person name="Zheng Y."/>
            <person name="Lin W."/>
            <person name="Duan Y."/>
            <person name="Cao H."/>
            <person name="Xiong S."/>
            <person name="Wang X."/>
            <person name="Wei L."/>
            <person name="Li C."/>
            <person name="Ma Q."/>
            <person name="Ju M."/>
            <person name="Zhao R."/>
            <person name="Li G."/>
            <person name="Mu C."/>
            <person name="Tian Q."/>
            <person name="Mei H."/>
            <person name="Zhang T."/>
            <person name="Gao T."/>
            <person name="Zhang H."/>
        </authorList>
    </citation>
    <scope>NUCLEOTIDE SEQUENCE</scope>
    <source>
        <strain evidence="2">KEN8</strain>
    </source>
</reference>
<protein>
    <recommendedName>
        <fullName evidence="1">Endonuclease/exonuclease/phosphatase domain-containing protein</fullName>
    </recommendedName>
</protein>
<dbReference type="GO" id="GO:0003824">
    <property type="term" value="F:catalytic activity"/>
    <property type="evidence" value="ECO:0007669"/>
    <property type="project" value="InterPro"/>
</dbReference>
<dbReference type="InterPro" id="IPR005135">
    <property type="entry name" value="Endo/exonuclease/phosphatase"/>
</dbReference>
<dbReference type="Gene3D" id="3.60.10.10">
    <property type="entry name" value="Endonuclease/exonuclease/phosphatase"/>
    <property type="match status" value="1"/>
</dbReference>
<name>A0AAW2M8V4_9LAMI</name>
<accession>A0AAW2M8V4</accession>
<sequence>MNKYKSLSDTTEQHLPLEILTEEGLSTVASGVGTPLYTDGITKECSRLDYARCVVMLNSHLNLPITLSYHLRELWGGLRTLAVGISDEPWLVLGDFNAVLDDSEVRGRAADTSVSMAEFRTCILDTGLVQLPFTGCPYTWHNCSEGTRSLWKRLDRMLVNEAWLEKWPGSSYISALPSTSDHSPLIISGTNGEAERPSFGLTTI</sequence>
<evidence type="ECO:0000259" key="1">
    <source>
        <dbReference type="Pfam" id="PF03372"/>
    </source>
</evidence>
<evidence type="ECO:0000313" key="2">
    <source>
        <dbReference type="EMBL" id="KAL0327919.1"/>
    </source>
</evidence>
<organism evidence="2">
    <name type="scientific">Sesamum calycinum</name>
    <dbReference type="NCBI Taxonomy" id="2727403"/>
    <lineage>
        <taxon>Eukaryota</taxon>
        <taxon>Viridiplantae</taxon>
        <taxon>Streptophyta</taxon>
        <taxon>Embryophyta</taxon>
        <taxon>Tracheophyta</taxon>
        <taxon>Spermatophyta</taxon>
        <taxon>Magnoliopsida</taxon>
        <taxon>eudicotyledons</taxon>
        <taxon>Gunneridae</taxon>
        <taxon>Pentapetalae</taxon>
        <taxon>asterids</taxon>
        <taxon>lamiids</taxon>
        <taxon>Lamiales</taxon>
        <taxon>Pedaliaceae</taxon>
        <taxon>Sesamum</taxon>
    </lineage>
</organism>
<dbReference type="PANTHER" id="PTHR33710">
    <property type="entry name" value="BNAC02G09200D PROTEIN"/>
    <property type="match status" value="1"/>
</dbReference>
<proteinExistence type="predicted"/>
<dbReference type="SUPFAM" id="SSF56219">
    <property type="entry name" value="DNase I-like"/>
    <property type="match status" value="1"/>
</dbReference>
<gene>
    <name evidence="2" type="ORF">Scaly_2224500</name>
</gene>
<reference evidence="2" key="1">
    <citation type="submission" date="2020-06" db="EMBL/GenBank/DDBJ databases">
        <authorList>
            <person name="Li T."/>
            <person name="Hu X."/>
            <person name="Zhang T."/>
            <person name="Song X."/>
            <person name="Zhang H."/>
            <person name="Dai N."/>
            <person name="Sheng W."/>
            <person name="Hou X."/>
            <person name="Wei L."/>
        </authorList>
    </citation>
    <scope>NUCLEOTIDE SEQUENCE</scope>
    <source>
        <strain evidence="2">KEN8</strain>
        <tissue evidence="2">Leaf</tissue>
    </source>
</reference>